<name>A0A366DXJ7_9HYPH</name>
<accession>A0A366DXJ7</accession>
<reference evidence="2 3" key="1">
    <citation type="submission" date="2018-06" db="EMBL/GenBank/DDBJ databases">
        <title>Genomic Encyclopedia of Type Strains, Phase IV (KMG-IV): sequencing the most valuable type-strain genomes for metagenomic binning, comparative biology and taxonomic classification.</title>
        <authorList>
            <person name="Goeker M."/>
        </authorList>
    </citation>
    <scope>NUCLEOTIDE SEQUENCE [LARGE SCALE GENOMIC DNA]</scope>
    <source>
        <strain evidence="2 3">DSM 25619</strain>
    </source>
</reference>
<dbReference type="InterPro" id="IPR025581">
    <property type="entry name" value="DUF4354"/>
</dbReference>
<sequence>MFNIKSIFLTLYLVAVSGGAYAAAPDQNVQPMVISSVREHSTTVYGDKIEYNITFDVAISNLGKKPLDLSKGCFEAVMPDNSTRSLSMIDEELTEGLLKVGDNRKSFVEFSASDNSIYKAVAVKYQTTCQ</sequence>
<comment type="caution">
    <text evidence="2">The sequence shown here is derived from an EMBL/GenBank/DDBJ whole genome shotgun (WGS) entry which is preliminary data.</text>
</comment>
<dbReference type="AlphaFoldDB" id="A0A366DXJ7"/>
<dbReference type="EMBL" id="QNRH01000004">
    <property type="protein sequence ID" value="RBO94803.1"/>
    <property type="molecule type" value="Genomic_DNA"/>
</dbReference>
<feature type="chain" id="PRO_5016743798" evidence="1">
    <location>
        <begin position="23"/>
        <end position="130"/>
    </location>
</feature>
<dbReference type="Gene3D" id="2.60.40.4110">
    <property type="entry name" value="Protein of unknown function DUF4354"/>
    <property type="match status" value="1"/>
</dbReference>
<feature type="signal peptide" evidence="1">
    <location>
        <begin position="1"/>
        <end position="22"/>
    </location>
</feature>
<evidence type="ECO:0000313" key="3">
    <source>
        <dbReference type="Proteomes" id="UP000252893"/>
    </source>
</evidence>
<dbReference type="OrthoDB" id="5593336at2"/>
<proteinExistence type="predicted"/>
<keyword evidence="3" id="KW-1185">Reference proteome</keyword>
<keyword evidence="1" id="KW-0732">Signal</keyword>
<evidence type="ECO:0000256" key="1">
    <source>
        <dbReference type="SAM" id="SignalP"/>
    </source>
</evidence>
<dbReference type="Proteomes" id="UP000252893">
    <property type="component" value="Unassembled WGS sequence"/>
</dbReference>
<protein>
    <submittedName>
        <fullName evidence="2">Uncharacterized protein DUF4354</fullName>
    </submittedName>
</protein>
<gene>
    <name evidence="2" type="ORF">DFR47_104162</name>
</gene>
<evidence type="ECO:0000313" key="2">
    <source>
        <dbReference type="EMBL" id="RBO94803.1"/>
    </source>
</evidence>
<dbReference type="RefSeq" id="WP_113944673.1">
    <property type="nucleotide sequence ID" value="NZ_JBHEEG010000001.1"/>
</dbReference>
<organism evidence="2 3">
    <name type="scientific">Pseudochrobactrum asaccharolyticum</name>
    <dbReference type="NCBI Taxonomy" id="354351"/>
    <lineage>
        <taxon>Bacteria</taxon>
        <taxon>Pseudomonadati</taxon>
        <taxon>Pseudomonadota</taxon>
        <taxon>Alphaproteobacteria</taxon>
        <taxon>Hyphomicrobiales</taxon>
        <taxon>Brucellaceae</taxon>
        <taxon>Pseudochrobactrum</taxon>
    </lineage>
</organism>
<dbReference type="Pfam" id="PF14263">
    <property type="entry name" value="DUF4354"/>
    <property type="match status" value="1"/>
</dbReference>